<gene>
    <name evidence="2" type="ORF">ISN26_02765</name>
</gene>
<evidence type="ECO:0000313" key="2">
    <source>
        <dbReference type="EMBL" id="MBF2734999.1"/>
    </source>
</evidence>
<dbReference type="GO" id="GO:0003676">
    <property type="term" value="F:nucleic acid binding"/>
    <property type="evidence" value="ECO:0007669"/>
    <property type="project" value="InterPro"/>
</dbReference>
<comment type="caution">
    <text evidence="2">The sequence shown here is derived from an EMBL/GenBank/DDBJ whole genome shotgun (WGS) entry which is preliminary data.</text>
</comment>
<feature type="domain" description="Predicted 3'-5' exonuclease PolB-like" evidence="1">
    <location>
        <begin position="53"/>
        <end position="254"/>
    </location>
</feature>
<protein>
    <submittedName>
        <fullName evidence="2">3'-5' exonuclease</fullName>
    </submittedName>
</protein>
<keyword evidence="2" id="KW-0540">Nuclease</keyword>
<name>A0A930UEB0_9GAMM</name>
<evidence type="ECO:0000259" key="1">
    <source>
        <dbReference type="Pfam" id="PF10108"/>
    </source>
</evidence>
<proteinExistence type="predicted"/>
<dbReference type="Pfam" id="PF10108">
    <property type="entry name" value="DNA_pol_B_exo2"/>
    <property type="match status" value="1"/>
</dbReference>
<accession>A0A930UEB0</accession>
<keyword evidence="3" id="KW-1185">Reference proteome</keyword>
<organism evidence="2 3">
    <name type="scientific">Candidatus Amphirhobacter heronislandensis</name>
    <dbReference type="NCBI Taxonomy" id="1732024"/>
    <lineage>
        <taxon>Bacteria</taxon>
        <taxon>Pseudomonadati</taxon>
        <taxon>Pseudomonadota</taxon>
        <taxon>Gammaproteobacteria</taxon>
        <taxon>Candidatus Tethybacterales</taxon>
        <taxon>Candidatus Tethybacteraceae</taxon>
        <taxon>Candidatus Amphirhobacter</taxon>
    </lineage>
</organism>
<dbReference type="InterPro" id="IPR036397">
    <property type="entry name" value="RNaseH_sf"/>
</dbReference>
<dbReference type="AlphaFoldDB" id="A0A930UEB0"/>
<dbReference type="InterPro" id="IPR012337">
    <property type="entry name" value="RNaseH-like_sf"/>
</dbReference>
<dbReference type="SUPFAM" id="SSF53098">
    <property type="entry name" value="Ribonuclease H-like"/>
    <property type="match status" value="1"/>
</dbReference>
<dbReference type="Gene3D" id="3.30.420.10">
    <property type="entry name" value="Ribonuclease H-like superfamily/Ribonuclease H"/>
    <property type="match status" value="1"/>
</dbReference>
<dbReference type="GO" id="GO:0004527">
    <property type="term" value="F:exonuclease activity"/>
    <property type="evidence" value="ECO:0007669"/>
    <property type="project" value="UniProtKB-KW"/>
</dbReference>
<keyword evidence="2" id="KW-0378">Hydrolase</keyword>
<keyword evidence="2" id="KW-0269">Exonuclease</keyword>
<dbReference type="CDD" id="cd05782">
    <property type="entry name" value="DNA_polB_like1_exo"/>
    <property type="match status" value="1"/>
</dbReference>
<dbReference type="InterPro" id="IPR019288">
    <property type="entry name" value="3'-5'_exonuclease_PolB-like"/>
</dbReference>
<evidence type="ECO:0000313" key="3">
    <source>
        <dbReference type="Proteomes" id="UP000604381"/>
    </source>
</evidence>
<dbReference type="Proteomes" id="UP000604381">
    <property type="component" value="Unassembled WGS sequence"/>
</dbReference>
<dbReference type="EMBL" id="JADHEI010000028">
    <property type="protein sequence ID" value="MBF2734999.1"/>
    <property type="molecule type" value="Genomic_DNA"/>
</dbReference>
<sequence>MSGLPERPVAAFDAETVPDAELLRLAHGQPDASDADIAALAKQKQLEKTDGRSDFLPLAFHQVVAVSIVLRGTDGAIQIVSKAAPADEKTIIEGFFAWIARSQPLLVSWNGKGFDLPMLALRALRHGVDASGYWRGPPGGKWDPKYVKRYDDGAHADIMDFLSHYNPRNAASLEHAALLCGLPGKMGYEGSQVEGLYRDGKFDAIRDYCELDALNTYLIWLRLQLSTGALDAAGRTEEFLAGGAPHLQDFLQKWRASRPAEPAAEEKGA</sequence>
<reference evidence="2" key="1">
    <citation type="submission" date="2020-10" db="EMBL/GenBank/DDBJ databases">
        <title>An improved Amphimedon queenslandica hologenome assembly reveals how three proteobacterial symbionts can extend the metabolic phenotypic of their marine sponge host.</title>
        <authorList>
            <person name="Degnan B."/>
            <person name="Degnan S."/>
            <person name="Xiang X."/>
        </authorList>
    </citation>
    <scope>NUCLEOTIDE SEQUENCE</scope>
    <source>
        <strain evidence="2">AqS2</strain>
    </source>
</reference>